<organism evidence="8 9">
    <name type="scientific">Protea cynaroides</name>
    <dbReference type="NCBI Taxonomy" id="273540"/>
    <lineage>
        <taxon>Eukaryota</taxon>
        <taxon>Viridiplantae</taxon>
        <taxon>Streptophyta</taxon>
        <taxon>Embryophyta</taxon>
        <taxon>Tracheophyta</taxon>
        <taxon>Spermatophyta</taxon>
        <taxon>Magnoliopsida</taxon>
        <taxon>Proteales</taxon>
        <taxon>Proteaceae</taxon>
        <taxon>Protea</taxon>
    </lineage>
</organism>
<protein>
    <recommendedName>
        <fullName evidence="7">Bifunctional inhibitor/plant lipid transfer protein/seed storage helical domain-containing protein</fullName>
    </recommendedName>
</protein>
<dbReference type="InterPro" id="IPR043325">
    <property type="entry name" value="LTSS"/>
</dbReference>
<feature type="region of interest" description="Disordered" evidence="5">
    <location>
        <begin position="122"/>
        <end position="195"/>
    </location>
</feature>
<feature type="domain" description="Bifunctional inhibitor/plant lipid transfer protein/seed storage helical" evidence="7">
    <location>
        <begin position="34"/>
        <end position="113"/>
    </location>
</feature>
<reference evidence="8" key="1">
    <citation type="journal article" date="2023" name="Plant J.">
        <title>The genome of the king protea, Protea cynaroides.</title>
        <authorList>
            <person name="Chang J."/>
            <person name="Duong T.A."/>
            <person name="Schoeman C."/>
            <person name="Ma X."/>
            <person name="Roodt D."/>
            <person name="Barker N."/>
            <person name="Li Z."/>
            <person name="Van de Peer Y."/>
            <person name="Mizrachi E."/>
        </authorList>
    </citation>
    <scope>NUCLEOTIDE SEQUENCE</scope>
    <source>
        <tissue evidence="8">Young leaves</tissue>
    </source>
</reference>
<evidence type="ECO:0000256" key="1">
    <source>
        <dbReference type="ARBA" id="ARBA00009748"/>
    </source>
</evidence>
<feature type="chain" id="PRO_5040440029" description="Bifunctional inhibitor/plant lipid transfer protein/seed storage helical domain-containing protein" evidence="6">
    <location>
        <begin position="29"/>
        <end position="220"/>
    </location>
</feature>
<keyword evidence="9" id="KW-1185">Reference proteome</keyword>
<comment type="caution">
    <text evidence="8">The sequence shown here is derived from an EMBL/GenBank/DDBJ whole genome shotgun (WGS) entry which is preliminary data.</text>
</comment>
<evidence type="ECO:0000256" key="5">
    <source>
        <dbReference type="SAM" id="MobiDB-lite"/>
    </source>
</evidence>
<evidence type="ECO:0000256" key="2">
    <source>
        <dbReference type="ARBA" id="ARBA00022729"/>
    </source>
</evidence>
<evidence type="ECO:0000313" key="9">
    <source>
        <dbReference type="Proteomes" id="UP001141806"/>
    </source>
</evidence>
<dbReference type="Proteomes" id="UP001141806">
    <property type="component" value="Unassembled WGS sequence"/>
</dbReference>
<dbReference type="OrthoDB" id="1914452at2759"/>
<name>A0A9Q0H327_9MAGN</name>
<evidence type="ECO:0000256" key="4">
    <source>
        <dbReference type="ARBA" id="ARBA00023180"/>
    </source>
</evidence>
<evidence type="ECO:0000259" key="7">
    <source>
        <dbReference type="SMART" id="SM00499"/>
    </source>
</evidence>
<dbReference type="AlphaFoldDB" id="A0A9Q0H327"/>
<keyword evidence="3" id="KW-1015">Disulfide bond</keyword>
<evidence type="ECO:0000313" key="8">
    <source>
        <dbReference type="EMBL" id="KAJ4957761.1"/>
    </source>
</evidence>
<dbReference type="CDD" id="cd00010">
    <property type="entry name" value="AAI_LTSS"/>
    <property type="match status" value="1"/>
</dbReference>
<dbReference type="Gene3D" id="1.10.110.10">
    <property type="entry name" value="Plant lipid-transfer and hydrophobic proteins"/>
    <property type="match status" value="1"/>
</dbReference>
<evidence type="ECO:0000256" key="6">
    <source>
        <dbReference type="SAM" id="SignalP"/>
    </source>
</evidence>
<dbReference type="EMBL" id="JAMYWD010000010">
    <property type="protein sequence ID" value="KAJ4957761.1"/>
    <property type="molecule type" value="Genomic_DNA"/>
</dbReference>
<dbReference type="InterPro" id="IPR036312">
    <property type="entry name" value="Bifun_inhib/LTP/seed_sf"/>
</dbReference>
<feature type="signal peptide" evidence="6">
    <location>
        <begin position="1"/>
        <end position="28"/>
    </location>
</feature>
<dbReference type="SUPFAM" id="SSF47699">
    <property type="entry name" value="Bifunctional inhibitor/lipid-transfer protein/seed storage 2S albumin"/>
    <property type="match status" value="1"/>
</dbReference>
<evidence type="ECO:0000256" key="3">
    <source>
        <dbReference type="ARBA" id="ARBA00023157"/>
    </source>
</evidence>
<accession>A0A9Q0H327</accession>
<dbReference type="InterPro" id="IPR016140">
    <property type="entry name" value="Bifunc_inhib/LTP/seed_store"/>
</dbReference>
<keyword evidence="2 6" id="KW-0732">Signal</keyword>
<dbReference type="Pfam" id="PF14368">
    <property type="entry name" value="LTP_2"/>
    <property type="match status" value="1"/>
</dbReference>
<dbReference type="PANTHER" id="PTHR33044">
    <property type="entry name" value="BIFUNCTIONAL INHIBITOR/LIPID-TRANSFER PROTEIN/SEED STORAGE 2S ALBUMIN SUPERFAMILY PROTEIN-RELATED"/>
    <property type="match status" value="1"/>
</dbReference>
<gene>
    <name evidence="8" type="ORF">NE237_024872</name>
</gene>
<dbReference type="SMART" id="SM00499">
    <property type="entry name" value="AAI"/>
    <property type="match status" value="1"/>
</dbReference>
<comment type="similarity">
    <text evidence="1">Belongs to the plant LTP family.</text>
</comment>
<proteinExistence type="inferred from homology"/>
<keyword evidence="4" id="KW-0325">Glycoprotein</keyword>
<sequence length="220" mass="22574">MEGRKGFQWCFVAISSMVLMMSVIPVQGQTSKGCTTSMLTSFTPCISYLTRSSANASSPAADCCRSLGSLLNTSKDCTCLILSGNGPFRLPINRTLAVSLPRACNMSSVPLQCKAAGAPLPSPGSGVPTLTSPAQAPQPKIPMGLSPASPPVVTAESPTTSGIHPEIPTGLTPASPPVSAESPGTSGIRPVLNPSSANPSQSFSLSLLFFVIGVLALKYH</sequence>